<sequence>MEGRLFYRGKLVLPKNSSSLSAIIKEMHESPTGGHSGYFRTFKRIAGVLYWEGMKKDLKEWVQQCEVCQRNKAETLAPLKVQGKDTILVVVDRLTKYAHFLALAHPFTAAEVAQLFIKEIVKLNGFPSTIVSDRDNIFLSNFWKELFRQAGTKLRFSIAYHP</sequence>
<dbReference type="FunFam" id="1.10.340.70:FF:000001">
    <property type="entry name" value="Retrovirus-related Pol polyprotein from transposon gypsy-like Protein"/>
    <property type="match status" value="1"/>
</dbReference>
<dbReference type="InterPro" id="IPR012337">
    <property type="entry name" value="RNaseH-like_sf"/>
</dbReference>
<dbReference type="PANTHER" id="PTHR35046:SF26">
    <property type="entry name" value="RNA-DIRECTED DNA POLYMERASE"/>
    <property type="match status" value="1"/>
</dbReference>
<gene>
    <name evidence="2" type="ORF">V8G54_032917</name>
</gene>
<feature type="domain" description="Integrase catalytic" evidence="1">
    <location>
        <begin position="56"/>
        <end position="162"/>
    </location>
</feature>
<dbReference type="Gene3D" id="1.10.340.70">
    <property type="match status" value="1"/>
</dbReference>
<evidence type="ECO:0000313" key="3">
    <source>
        <dbReference type="Proteomes" id="UP001374535"/>
    </source>
</evidence>
<dbReference type="SUPFAM" id="SSF53098">
    <property type="entry name" value="Ribonuclease H-like"/>
    <property type="match status" value="1"/>
</dbReference>
<evidence type="ECO:0000259" key="1">
    <source>
        <dbReference type="PROSITE" id="PS50994"/>
    </source>
</evidence>
<name>A0AAQ3MND0_VIGMU</name>
<reference evidence="2 3" key="1">
    <citation type="journal article" date="2023" name="Life. Sci Alliance">
        <title>Evolutionary insights into 3D genome organization and epigenetic landscape of Vigna mungo.</title>
        <authorList>
            <person name="Junaid A."/>
            <person name="Singh B."/>
            <person name="Bhatia S."/>
        </authorList>
    </citation>
    <scope>NUCLEOTIDE SEQUENCE [LARGE SCALE GENOMIC DNA]</scope>
    <source>
        <strain evidence="2">Urdbean</strain>
    </source>
</reference>
<dbReference type="InterPro" id="IPR001584">
    <property type="entry name" value="Integrase_cat-core"/>
</dbReference>
<dbReference type="Gene3D" id="3.30.420.10">
    <property type="entry name" value="Ribonuclease H-like superfamily/Ribonuclease H"/>
    <property type="match status" value="1"/>
</dbReference>
<keyword evidence="3" id="KW-1185">Reference proteome</keyword>
<dbReference type="InterPro" id="IPR041588">
    <property type="entry name" value="Integrase_H2C2"/>
</dbReference>
<accession>A0AAQ3MND0</accession>
<dbReference type="PANTHER" id="PTHR35046">
    <property type="entry name" value="ZINC KNUCKLE (CCHC-TYPE) FAMILY PROTEIN"/>
    <property type="match status" value="1"/>
</dbReference>
<dbReference type="AlphaFoldDB" id="A0AAQ3MND0"/>
<protein>
    <recommendedName>
        <fullName evidence="1">Integrase catalytic domain-containing protein</fullName>
    </recommendedName>
</protein>
<dbReference type="InterPro" id="IPR036397">
    <property type="entry name" value="RNaseH_sf"/>
</dbReference>
<evidence type="ECO:0000313" key="2">
    <source>
        <dbReference type="EMBL" id="WVY93829.1"/>
    </source>
</evidence>
<dbReference type="GO" id="GO:0003676">
    <property type="term" value="F:nucleic acid binding"/>
    <property type="evidence" value="ECO:0007669"/>
    <property type="project" value="InterPro"/>
</dbReference>
<dbReference type="EMBL" id="CP144691">
    <property type="protein sequence ID" value="WVY93829.1"/>
    <property type="molecule type" value="Genomic_DNA"/>
</dbReference>
<dbReference type="Pfam" id="PF17921">
    <property type="entry name" value="Integrase_H2C2"/>
    <property type="match status" value="1"/>
</dbReference>
<proteinExistence type="predicted"/>
<organism evidence="2 3">
    <name type="scientific">Vigna mungo</name>
    <name type="common">Black gram</name>
    <name type="synonym">Phaseolus mungo</name>
    <dbReference type="NCBI Taxonomy" id="3915"/>
    <lineage>
        <taxon>Eukaryota</taxon>
        <taxon>Viridiplantae</taxon>
        <taxon>Streptophyta</taxon>
        <taxon>Embryophyta</taxon>
        <taxon>Tracheophyta</taxon>
        <taxon>Spermatophyta</taxon>
        <taxon>Magnoliopsida</taxon>
        <taxon>eudicotyledons</taxon>
        <taxon>Gunneridae</taxon>
        <taxon>Pentapetalae</taxon>
        <taxon>rosids</taxon>
        <taxon>fabids</taxon>
        <taxon>Fabales</taxon>
        <taxon>Fabaceae</taxon>
        <taxon>Papilionoideae</taxon>
        <taxon>50 kb inversion clade</taxon>
        <taxon>NPAAA clade</taxon>
        <taxon>indigoferoid/millettioid clade</taxon>
        <taxon>Phaseoleae</taxon>
        <taxon>Vigna</taxon>
    </lineage>
</organism>
<dbReference type="GO" id="GO:0015074">
    <property type="term" value="P:DNA integration"/>
    <property type="evidence" value="ECO:0007669"/>
    <property type="project" value="InterPro"/>
</dbReference>
<dbReference type="Proteomes" id="UP001374535">
    <property type="component" value="Chromosome 10"/>
</dbReference>
<dbReference type="PROSITE" id="PS50994">
    <property type="entry name" value="INTEGRASE"/>
    <property type="match status" value="1"/>
</dbReference>